<feature type="compositionally biased region" description="Low complexity" evidence="1">
    <location>
        <begin position="180"/>
        <end position="190"/>
    </location>
</feature>
<evidence type="ECO:0000259" key="2">
    <source>
        <dbReference type="PROSITE" id="PS00028"/>
    </source>
</evidence>
<dbReference type="PROSITE" id="PS00028">
    <property type="entry name" value="ZINC_FINGER_C2H2_1"/>
    <property type="match status" value="3"/>
</dbReference>
<feature type="compositionally biased region" description="Basic residues" evidence="1">
    <location>
        <begin position="41"/>
        <end position="61"/>
    </location>
</feature>
<evidence type="ECO:0000313" key="3">
    <source>
        <dbReference type="Ensembl" id="ENSABRP00000023796.1"/>
    </source>
</evidence>
<name>A0A8B9CQY6_9AVES</name>
<sequence>PPKSAVTTATSKSAGQRHQRGVPHRKPDARRASAARTRFWLAKKKRGKGKRKRKKKRKKEKNRLGRLPEGPSARLRPARSPRAAGPRPGASPERRLRSLPAAAAAVPPPAPPCPVLTPRLRAAPPAPAPAPARRRTPPGSPRRLPTEALPAPARCPARPHGAARPPAGAAPAAPGPAAPPGSAAAALLLRPAPPAPGPAAPAAGGEAERGEAGRGAAARPRAAPSSPLLLQDGDVQRHLYLRDALTGRAEEAERPRVSEFCCHISGCSQVFDTLEGYEHHYNTLHRNVCSFCKRSFPSGHLLDIHILEWHDSLFQIMAEKQNMYKCLVEGCTEKFKSSKDRKDHLVTVHLYPADFRFGRPKKVKSGTKQISCPTQQGASVPMDVSMETSEQFQVDPMEVGPSESMEIPQPAASPSPSVPEKRLYKSRVPSTICFGQGATRGFKGPRKKV</sequence>
<feature type="compositionally biased region" description="Low complexity" evidence="1">
    <location>
        <begin position="141"/>
        <end position="172"/>
    </location>
</feature>
<proteinExistence type="predicted"/>
<dbReference type="GeneTree" id="ENSGT00390000011381"/>
<accession>A0A8B9CQY6</accession>
<dbReference type="SMART" id="SM00355">
    <property type="entry name" value="ZnF_C2H2"/>
    <property type="match status" value="3"/>
</dbReference>
<dbReference type="PANTHER" id="PTHR21354:SF0">
    <property type="entry name" value="ZINC FINGER PROTEIN 511"/>
    <property type="match status" value="1"/>
</dbReference>
<feature type="region of interest" description="Disordered" evidence="1">
    <location>
        <begin position="1"/>
        <end position="229"/>
    </location>
</feature>
<gene>
    <name evidence="3" type="primary">ZNF511</name>
</gene>
<evidence type="ECO:0000313" key="4">
    <source>
        <dbReference type="Proteomes" id="UP000694426"/>
    </source>
</evidence>
<reference evidence="3" key="1">
    <citation type="submission" date="2025-08" db="UniProtKB">
        <authorList>
            <consortium name="Ensembl"/>
        </authorList>
    </citation>
    <scope>IDENTIFICATION</scope>
</reference>
<feature type="domain" description="C2H2-type" evidence="2">
    <location>
        <begin position="326"/>
        <end position="349"/>
    </location>
</feature>
<dbReference type="Ensembl" id="ENSABRT00000033371.1">
    <property type="protein sequence ID" value="ENSABRP00000023796.1"/>
    <property type="gene ID" value="ENSABRG00000019995.1"/>
</dbReference>
<feature type="domain" description="C2H2-type" evidence="2">
    <location>
        <begin position="289"/>
        <end position="310"/>
    </location>
</feature>
<dbReference type="Gene3D" id="3.30.160.60">
    <property type="entry name" value="Classic Zinc Finger"/>
    <property type="match status" value="1"/>
</dbReference>
<dbReference type="AlphaFoldDB" id="A0A8B9CQY6"/>
<feature type="domain" description="C2H2-type" evidence="2">
    <location>
        <begin position="262"/>
        <end position="285"/>
    </location>
</feature>
<dbReference type="PANTHER" id="PTHR21354">
    <property type="entry name" value="ZINC FINGER PROTEIN 511"/>
    <property type="match status" value="1"/>
</dbReference>
<evidence type="ECO:0000256" key="1">
    <source>
        <dbReference type="SAM" id="MobiDB-lite"/>
    </source>
</evidence>
<protein>
    <submittedName>
        <fullName evidence="3">Zinc finger protein 511</fullName>
    </submittedName>
</protein>
<dbReference type="InterPro" id="IPR013087">
    <property type="entry name" value="Znf_C2H2_type"/>
</dbReference>
<feature type="compositionally biased region" description="Basic residues" evidence="1">
    <location>
        <begin position="15"/>
        <end position="24"/>
    </location>
</feature>
<feature type="compositionally biased region" description="Low complexity" evidence="1">
    <location>
        <begin position="214"/>
        <end position="229"/>
    </location>
</feature>
<reference evidence="3" key="2">
    <citation type="submission" date="2025-09" db="UniProtKB">
        <authorList>
            <consortium name="Ensembl"/>
        </authorList>
    </citation>
    <scope>IDENTIFICATION</scope>
</reference>
<keyword evidence="4" id="KW-1185">Reference proteome</keyword>
<feature type="region of interest" description="Disordered" evidence="1">
    <location>
        <begin position="389"/>
        <end position="422"/>
    </location>
</feature>
<dbReference type="InterPro" id="IPR039258">
    <property type="entry name" value="ZNF511"/>
</dbReference>
<feature type="compositionally biased region" description="Polar residues" evidence="1">
    <location>
        <begin position="1"/>
        <end position="14"/>
    </location>
</feature>
<feature type="compositionally biased region" description="Pro residues" evidence="1">
    <location>
        <begin position="106"/>
        <end position="115"/>
    </location>
</feature>
<dbReference type="Proteomes" id="UP000694426">
    <property type="component" value="Unplaced"/>
</dbReference>
<organism evidence="3 4">
    <name type="scientific">Anser brachyrhynchus</name>
    <name type="common">Pink-footed goose</name>
    <dbReference type="NCBI Taxonomy" id="132585"/>
    <lineage>
        <taxon>Eukaryota</taxon>
        <taxon>Metazoa</taxon>
        <taxon>Chordata</taxon>
        <taxon>Craniata</taxon>
        <taxon>Vertebrata</taxon>
        <taxon>Euteleostomi</taxon>
        <taxon>Archelosauria</taxon>
        <taxon>Archosauria</taxon>
        <taxon>Dinosauria</taxon>
        <taxon>Saurischia</taxon>
        <taxon>Theropoda</taxon>
        <taxon>Coelurosauria</taxon>
        <taxon>Aves</taxon>
        <taxon>Neognathae</taxon>
        <taxon>Galloanserae</taxon>
        <taxon>Anseriformes</taxon>
        <taxon>Anatidae</taxon>
        <taxon>Anserinae</taxon>
        <taxon>Anser</taxon>
    </lineage>
</organism>
<feature type="compositionally biased region" description="Low complexity" evidence="1">
    <location>
        <begin position="70"/>
        <end position="91"/>
    </location>
</feature>